<gene>
    <name evidence="2" type="ORF">QF205_02035</name>
</gene>
<organism evidence="2 3">
    <name type="scientific">Luteimonas composti</name>
    <dbReference type="NCBI Taxonomy" id="398257"/>
    <lineage>
        <taxon>Bacteria</taxon>
        <taxon>Pseudomonadati</taxon>
        <taxon>Pseudomonadota</taxon>
        <taxon>Gammaproteobacteria</taxon>
        <taxon>Lysobacterales</taxon>
        <taxon>Lysobacteraceae</taxon>
        <taxon>Luteimonas</taxon>
    </lineage>
</organism>
<dbReference type="EMBL" id="JARYGX010000006">
    <property type="protein sequence ID" value="MDH7451858.1"/>
    <property type="molecule type" value="Genomic_DNA"/>
</dbReference>
<proteinExistence type="predicted"/>
<comment type="caution">
    <text evidence="2">The sequence shown here is derived from an EMBL/GenBank/DDBJ whole genome shotgun (WGS) entry which is preliminary data.</text>
</comment>
<feature type="transmembrane region" description="Helical" evidence="1">
    <location>
        <begin position="100"/>
        <end position="121"/>
    </location>
</feature>
<keyword evidence="3" id="KW-1185">Reference proteome</keyword>
<evidence type="ECO:0000313" key="3">
    <source>
        <dbReference type="Proteomes" id="UP001160550"/>
    </source>
</evidence>
<reference evidence="2" key="1">
    <citation type="journal article" date="2007" name="Int. J. Syst. Evol. Microbiol.">
        <title>Luteimonas composti sp. nov., a moderately thermophilic bacterium isolated from food waste.</title>
        <authorList>
            <person name="Young C.C."/>
            <person name="Kampfer P."/>
            <person name="Chen W.M."/>
            <person name="Yen W.S."/>
            <person name="Arun A.B."/>
            <person name="Lai W.A."/>
            <person name="Shen F.T."/>
            <person name="Rekha P.D."/>
            <person name="Lin K.Y."/>
            <person name="Chou J.H."/>
        </authorList>
    </citation>
    <scope>NUCLEOTIDE SEQUENCE</scope>
    <source>
        <strain evidence="2">CC-YY355</strain>
    </source>
</reference>
<accession>A0ABT6MP44</accession>
<evidence type="ECO:0000313" key="2">
    <source>
        <dbReference type="EMBL" id="MDH7451858.1"/>
    </source>
</evidence>
<reference evidence="2" key="2">
    <citation type="submission" date="2023-04" db="EMBL/GenBank/DDBJ databases">
        <authorList>
            <person name="Sun J.-Q."/>
        </authorList>
    </citation>
    <scope>NUCLEOTIDE SEQUENCE</scope>
    <source>
        <strain evidence="2">CC-YY355</strain>
    </source>
</reference>
<feature type="transmembrane region" description="Helical" evidence="1">
    <location>
        <begin position="43"/>
        <end position="61"/>
    </location>
</feature>
<feature type="transmembrane region" description="Helical" evidence="1">
    <location>
        <begin position="12"/>
        <end position="31"/>
    </location>
</feature>
<keyword evidence="1" id="KW-0472">Membrane</keyword>
<dbReference type="Proteomes" id="UP001160550">
    <property type="component" value="Unassembled WGS sequence"/>
</dbReference>
<evidence type="ECO:0000256" key="1">
    <source>
        <dbReference type="SAM" id="Phobius"/>
    </source>
</evidence>
<keyword evidence="1" id="KW-0812">Transmembrane</keyword>
<dbReference type="RefSeq" id="WP_280941066.1">
    <property type="nucleotide sequence ID" value="NZ_JARYGX010000006.1"/>
</dbReference>
<sequence>MIVEKSKIALKAHWFLPVAVLVAGGDLALAIVDSWSDPELLEAAILFDLAILLPALYWWCYRKRGWTTLLKATALSCLGIWVAGHIVPDQHHDLISTVGFARYIGLAVLLVIELKLVVAIYRAAFSKAGSNDALAAAKDAGMPEWAARLMAWEASLWRRGWESVRRLVKRS</sequence>
<protein>
    <submittedName>
        <fullName evidence="2">Uncharacterized protein</fullName>
    </submittedName>
</protein>
<keyword evidence="1" id="KW-1133">Transmembrane helix</keyword>
<feature type="transmembrane region" description="Helical" evidence="1">
    <location>
        <begin position="68"/>
        <end position="88"/>
    </location>
</feature>
<name>A0ABT6MP44_9GAMM</name>